<name>A0AAE4SZI5_9FLAO</name>
<reference evidence="1" key="1">
    <citation type="submission" date="2023-02" db="EMBL/GenBank/DDBJ databases">
        <title>Elizabethkingia anophelis draft genomes.</title>
        <authorList>
            <person name="Nicholson A.C."/>
            <person name="Whitney A.M."/>
            <person name="Humrighouse B.W."/>
            <person name="Villarma A."/>
            <person name="Bell M."/>
            <person name="Mcquiston J."/>
        </authorList>
    </citation>
    <scope>NUCLEOTIDE SEQUENCE</scope>
    <source>
        <strain evidence="1">B4955</strain>
    </source>
</reference>
<evidence type="ECO:0000313" key="1">
    <source>
        <dbReference type="EMBL" id="MDV3662486.1"/>
    </source>
</evidence>
<dbReference type="Proteomes" id="UP001189000">
    <property type="component" value="Unassembled WGS sequence"/>
</dbReference>
<proteinExistence type="predicted"/>
<sequence length="89" mass="10347">MRNSLNVTTKRRTSIFVTLFRKSRKQAKLPTPTAFGNLHQGTITFRKTSDNAYMAMFQSLKTNRRAHAWGNSFEMAYSGMINKFNEKYC</sequence>
<organism evidence="1 2">
    <name type="scientific">Elizabethkingia anophelis</name>
    <dbReference type="NCBI Taxonomy" id="1117645"/>
    <lineage>
        <taxon>Bacteria</taxon>
        <taxon>Pseudomonadati</taxon>
        <taxon>Bacteroidota</taxon>
        <taxon>Flavobacteriia</taxon>
        <taxon>Flavobacteriales</taxon>
        <taxon>Weeksellaceae</taxon>
        <taxon>Elizabethkingia</taxon>
    </lineage>
</organism>
<gene>
    <name evidence="1" type="ORF">CMU51_00225</name>
</gene>
<dbReference type="EMBL" id="NWGY01000001">
    <property type="protein sequence ID" value="MDV3662486.1"/>
    <property type="molecule type" value="Genomic_DNA"/>
</dbReference>
<comment type="caution">
    <text evidence="1">The sequence shown here is derived from an EMBL/GenBank/DDBJ whole genome shotgun (WGS) entry which is preliminary data.</text>
</comment>
<accession>A0AAE4SZI5</accession>
<dbReference type="AlphaFoldDB" id="A0AAE4SZI5"/>
<evidence type="ECO:0000313" key="2">
    <source>
        <dbReference type="Proteomes" id="UP001189000"/>
    </source>
</evidence>
<protein>
    <submittedName>
        <fullName evidence="1">Uncharacterized protein</fullName>
    </submittedName>
</protein>